<gene>
    <name evidence="2" type="ORF">NCTC10476_03498</name>
</gene>
<feature type="transmembrane region" description="Helical" evidence="1">
    <location>
        <begin position="101"/>
        <end position="121"/>
    </location>
</feature>
<dbReference type="Proteomes" id="UP000255169">
    <property type="component" value="Unassembled WGS sequence"/>
</dbReference>
<dbReference type="AlphaFoldDB" id="A0A380S8X8"/>
<name>A0A380S8X8_YERRU</name>
<accession>A0A380S8X8</accession>
<protein>
    <submittedName>
        <fullName evidence="2">Uncharacterized protein</fullName>
    </submittedName>
</protein>
<evidence type="ECO:0000313" key="2">
    <source>
        <dbReference type="EMBL" id="SUQ37374.1"/>
    </source>
</evidence>
<dbReference type="EMBL" id="UHJG01000002">
    <property type="protein sequence ID" value="SUQ37374.1"/>
    <property type="molecule type" value="Genomic_DNA"/>
</dbReference>
<proteinExistence type="predicted"/>
<sequence length="126" mass="14111">MSKVSLQEIQERIKEVQKLSQQSKGKINSEEESALNNLHRDGKTRSWLTIGFLIGFFSLLVGCFLFVMLYNSLAVGWAIDLKSQGLLEEAGSVKLLELEKVLSVIIGVLGTPLGFIIGYYFKEKNK</sequence>
<keyword evidence="3" id="KW-1185">Reference proteome</keyword>
<organism evidence="2 3">
    <name type="scientific">Yersinia ruckeri</name>
    <dbReference type="NCBI Taxonomy" id="29486"/>
    <lineage>
        <taxon>Bacteria</taxon>
        <taxon>Pseudomonadati</taxon>
        <taxon>Pseudomonadota</taxon>
        <taxon>Gammaproteobacteria</taxon>
        <taxon>Enterobacterales</taxon>
        <taxon>Yersiniaceae</taxon>
        <taxon>Yersinia</taxon>
    </lineage>
</organism>
<dbReference type="OrthoDB" id="6638387at2"/>
<dbReference type="GeneID" id="66879840"/>
<dbReference type="RefSeq" id="WP_040155149.1">
    <property type="nucleotide sequence ID" value="NZ_CCYO01000045.1"/>
</dbReference>
<keyword evidence="1" id="KW-1133">Transmembrane helix</keyword>
<keyword evidence="1" id="KW-0812">Transmembrane</keyword>
<evidence type="ECO:0000313" key="3">
    <source>
        <dbReference type="Proteomes" id="UP000255169"/>
    </source>
</evidence>
<keyword evidence="1" id="KW-0472">Membrane</keyword>
<reference evidence="2 3" key="1">
    <citation type="submission" date="2018-06" db="EMBL/GenBank/DDBJ databases">
        <authorList>
            <consortium name="Pathogen Informatics"/>
            <person name="Doyle S."/>
        </authorList>
    </citation>
    <scope>NUCLEOTIDE SEQUENCE [LARGE SCALE GENOMIC DNA]</scope>
    <source>
        <strain evidence="2 3">NCTC10476</strain>
    </source>
</reference>
<feature type="transmembrane region" description="Helical" evidence="1">
    <location>
        <begin position="47"/>
        <end position="70"/>
    </location>
</feature>
<evidence type="ECO:0000256" key="1">
    <source>
        <dbReference type="SAM" id="Phobius"/>
    </source>
</evidence>